<dbReference type="OrthoDB" id="3358294at2759"/>
<sequence>MSAPIQSTSSSAASTSNLDLEAQRPTTPVPVLTHTTWTPPPMRMLDPMDEQFGYTFSAAASSSPTHESRHDATRSRQSMSDIPPPYAEESAIPLPEYTLHAPEPVTLAMFLFKFGFCTFFSILNATQNSMTHHISSTTVFPPFWLFGAFILLSPLREPSQSSDDDTPAWMPEKTEEERKEIIANMRSIELKWAKRCLCAFCILTFLAVGGGVAAWAILRRS</sequence>
<comment type="caution">
    <text evidence="3">The sequence shown here is derived from an EMBL/GenBank/DDBJ whole genome shotgun (WGS) entry which is preliminary data.</text>
</comment>
<reference evidence="3 4" key="1">
    <citation type="journal article" date="2018" name="Evol. Lett.">
        <title>Horizontal gene cluster transfer increased hallucinogenic mushroom diversity.</title>
        <authorList>
            <person name="Reynolds H.T."/>
            <person name="Vijayakumar V."/>
            <person name="Gluck-Thaler E."/>
            <person name="Korotkin H.B."/>
            <person name="Matheny P.B."/>
            <person name="Slot J.C."/>
        </authorList>
    </citation>
    <scope>NUCLEOTIDE SEQUENCE [LARGE SCALE GENOMIC DNA]</scope>
    <source>
        <strain evidence="3 4">2631</strain>
    </source>
</reference>
<evidence type="ECO:0000313" key="4">
    <source>
        <dbReference type="Proteomes" id="UP000283269"/>
    </source>
</evidence>
<feature type="transmembrane region" description="Helical" evidence="2">
    <location>
        <begin position="105"/>
        <end position="126"/>
    </location>
</feature>
<evidence type="ECO:0000256" key="2">
    <source>
        <dbReference type="SAM" id="Phobius"/>
    </source>
</evidence>
<dbReference type="Proteomes" id="UP000283269">
    <property type="component" value="Unassembled WGS sequence"/>
</dbReference>
<organism evidence="3 4">
    <name type="scientific">Psilocybe cyanescens</name>
    <dbReference type="NCBI Taxonomy" id="93625"/>
    <lineage>
        <taxon>Eukaryota</taxon>
        <taxon>Fungi</taxon>
        <taxon>Dikarya</taxon>
        <taxon>Basidiomycota</taxon>
        <taxon>Agaricomycotina</taxon>
        <taxon>Agaricomycetes</taxon>
        <taxon>Agaricomycetidae</taxon>
        <taxon>Agaricales</taxon>
        <taxon>Agaricineae</taxon>
        <taxon>Strophariaceae</taxon>
        <taxon>Psilocybe</taxon>
    </lineage>
</organism>
<feature type="compositionally biased region" description="Low complexity" evidence="1">
    <location>
        <begin position="7"/>
        <end position="16"/>
    </location>
</feature>
<feature type="region of interest" description="Disordered" evidence="1">
    <location>
        <begin position="1"/>
        <end position="43"/>
    </location>
</feature>
<evidence type="ECO:0000313" key="3">
    <source>
        <dbReference type="EMBL" id="PPQ86526.1"/>
    </source>
</evidence>
<dbReference type="InParanoid" id="A0A409X6Z0"/>
<feature type="transmembrane region" description="Helical" evidence="2">
    <location>
        <begin position="196"/>
        <end position="218"/>
    </location>
</feature>
<protein>
    <submittedName>
        <fullName evidence="3">Uncharacterized protein</fullName>
    </submittedName>
</protein>
<feature type="region of interest" description="Disordered" evidence="1">
    <location>
        <begin position="59"/>
        <end position="82"/>
    </location>
</feature>
<keyword evidence="4" id="KW-1185">Reference proteome</keyword>
<gene>
    <name evidence="3" type="ORF">CVT25_007177</name>
</gene>
<dbReference type="AlphaFoldDB" id="A0A409X6Z0"/>
<accession>A0A409X6Z0</accession>
<dbReference type="EMBL" id="NHYD01002464">
    <property type="protein sequence ID" value="PPQ86526.1"/>
    <property type="molecule type" value="Genomic_DNA"/>
</dbReference>
<keyword evidence="2" id="KW-0812">Transmembrane</keyword>
<keyword evidence="2" id="KW-1133">Transmembrane helix</keyword>
<keyword evidence="2" id="KW-0472">Membrane</keyword>
<proteinExistence type="predicted"/>
<evidence type="ECO:0000256" key="1">
    <source>
        <dbReference type="SAM" id="MobiDB-lite"/>
    </source>
</evidence>
<feature type="compositionally biased region" description="Low complexity" evidence="1">
    <location>
        <begin position="25"/>
        <end position="37"/>
    </location>
</feature>
<name>A0A409X6Z0_PSICY</name>